<protein>
    <submittedName>
        <fullName evidence="2">Uncharacterized protein</fullName>
    </submittedName>
</protein>
<dbReference type="InterPro" id="IPR006311">
    <property type="entry name" value="TAT_signal"/>
</dbReference>
<proteinExistence type="predicted"/>
<evidence type="ECO:0000313" key="3">
    <source>
        <dbReference type="Proteomes" id="UP000240527"/>
    </source>
</evidence>
<gene>
    <name evidence="2" type="ORF">B7G68_09450</name>
</gene>
<sequence length="107" mass="11849">MTSRRDLLATLAALAAAPSLTRAADIDGFDPVAVRRIGQAWRELHPHITTRDLARRLFPDGRGPDALPRLRALAAADFRRGAVFAYRGWRLSDTEGALFTLLWLEAP</sequence>
<accession>A0ABN5ISQ0</accession>
<name>A0ABN5ISQ0_9CAUL</name>
<dbReference type="Proteomes" id="UP000240527">
    <property type="component" value="Chromosome"/>
</dbReference>
<dbReference type="RefSeq" id="WP_013078971.1">
    <property type="nucleotide sequence ID" value="NZ_CP027850.1"/>
</dbReference>
<dbReference type="PROSITE" id="PS51318">
    <property type="entry name" value="TAT"/>
    <property type="match status" value="1"/>
</dbReference>
<feature type="signal peptide" evidence="1">
    <location>
        <begin position="1"/>
        <end position="23"/>
    </location>
</feature>
<organism evidence="2 3">
    <name type="scientific">Caulobacter segnis</name>
    <dbReference type="NCBI Taxonomy" id="88688"/>
    <lineage>
        <taxon>Bacteria</taxon>
        <taxon>Pseudomonadati</taxon>
        <taxon>Pseudomonadota</taxon>
        <taxon>Alphaproteobacteria</taxon>
        <taxon>Caulobacterales</taxon>
        <taxon>Caulobacteraceae</taxon>
        <taxon>Caulobacter</taxon>
    </lineage>
</organism>
<feature type="chain" id="PRO_5045193678" evidence="1">
    <location>
        <begin position="24"/>
        <end position="107"/>
    </location>
</feature>
<evidence type="ECO:0000313" key="2">
    <source>
        <dbReference type="EMBL" id="AVQ02048.1"/>
    </source>
</evidence>
<keyword evidence="1" id="KW-0732">Signal</keyword>
<dbReference type="EMBL" id="CP027850">
    <property type="protein sequence ID" value="AVQ02048.1"/>
    <property type="molecule type" value="Genomic_DNA"/>
</dbReference>
<keyword evidence="3" id="KW-1185">Reference proteome</keyword>
<reference evidence="2 3" key="1">
    <citation type="journal article" date="2015" name="Biotechnol. Bioeng.">
        <title>Genome sequence and phenotypic characterization of Caulobacter segnis.</title>
        <authorList>
            <person name="Patel S."/>
            <person name="Fletcher B."/>
            <person name="Scott D.C."/>
            <person name="Ely B."/>
        </authorList>
    </citation>
    <scope>NUCLEOTIDE SEQUENCE [LARGE SCALE GENOMIC DNA]</scope>
    <source>
        <strain evidence="2 3">TK0059</strain>
    </source>
</reference>
<evidence type="ECO:0000256" key="1">
    <source>
        <dbReference type="SAM" id="SignalP"/>
    </source>
</evidence>